<name>A0A2K3L279_TRIPR</name>
<dbReference type="EMBL" id="ASHM01024922">
    <property type="protein sequence ID" value="PNX72642.1"/>
    <property type="molecule type" value="Genomic_DNA"/>
</dbReference>
<protein>
    <submittedName>
        <fullName evidence="1">F-box/LRR-repeat protein</fullName>
    </submittedName>
</protein>
<accession>A0A2K3L279</accession>
<dbReference type="GO" id="GO:0031146">
    <property type="term" value="P:SCF-dependent proteasomal ubiquitin-dependent protein catabolic process"/>
    <property type="evidence" value="ECO:0007669"/>
    <property type="project" value="TreeGrafter"/>
</dbReference>
<comment type="caution">
    <text evidence="1">The sequence shown here is derived from an EMBL/GenBank/DDBJ whole genome shotgun (WGS) entry which is preliminary data.</text>
</comment>
<dbReference type="Gene3D" id="3.80.10.10">
    <property type="entry name" value="Ribonuclease Inhibitor"/>
    <property type="match status" value="1"/>
</dbReference>
<sequence length="282" mass="32208">MHHENNNHSSCDLKPLSVVSKYFLSVTNRLRYSPTIKPHIRHNLPCLFRRFPNLTSLNLNDIHGDLDKLIQIPGFPLNLTSLHLSFITTYQLLRAFSTKITTLTSLTCSFVGCLRSTEMSKIANCFPNLQLFYLNHCYDIHEESIAHVLKTCCNIRHLNLDRCSGVKLHGINFQVPKLEVLNLSYTEFDDQTLDVISKICRGLLQLVLESCHNITKEGVMHVVENCTQLREINLKCCVEVLSEVITLMVSSSLSLRKIIVPYRGLFTNEQIQLFLCQGCLIC</sequence>
<dbReference type="PANTHER" id="PTHR13318">
    <property type="entry name" value="PARTNER OF PAIRED, ISOFORM B-RELATED"/>
    <property type="match status" value="1"/>
</dbReference>
<organism evidence="1 2">
    <name type="scientific">Trifolium pratense</name>
    <name type="common">Red clover</name>
    <dbReference type="NCBI Taxonomy" id="57577"/>
    <lineage>
        <taxon>Eukaryota</taxon>
        <taxon>Viridiplantae</taxon>
        <taxon>Streptophyta</taxon>
        <taxon>Embryophyta</taxon>
        <taxon>Tracheophyta</taxon>
        <taxon>Spermatophyta</taxon>
        <taxon>Magnoliopsida</taxon>
        <taxon>eudicotyledons</taxon>
        <taxon>Gunneridae</taxon>
        <taxon>Pentapetalae</taxon>
        <taxon>rosids</taxon>
        <taxon>fabids</taxon>
        <taxon>Fabales</taxon>
        <taxon>Fabaceae</taxon>
        <taxon>Papilionoideae</taxon>
        <taxon>50 kb inversion clade</taxon>
        <taxon>NPAAA clade</taxon>
        <taxon>Hologalegina</taxon>
        <taxon>IRL clade</taxon>
        <taxon>Trifolieae</taxon>
        <taxon>Trifolium</taxon>
    </lineage>
</organism>
<dbReference type="STRING" id="57577.A0A2K3L279"/>
<dbReference type="SUPFAM" id="SSF52047">
    <property type="entry name" value="RNI-like"/>
    <property type="match status" value="1"/>
</dbReference>
<dbReference type="SMART" id="SM00367">
    <property type="entry name" value="LRR_CC"/>
    <property type="match status" value="3"/>
</dbReference>
<proteinExistence type="predicted"/>
<dbReference type="GO" id="GO:0019005">
    <property type="term" value="C:SCF ubiquitin ligase complex"/>
    <property type="evidence" value="ECO:0007669"/>
    <property type="project" value="TreeGrafter"/>
</dbReference>
<dbReference type="InterPro" id="IPR006553">
    <property type="entry name" value="Leu-rich_rpt_Cys-con_subtyp"/>
</dbReference>
<reference evidence="1 2" key="2">
    <citation type="journal article" date="2017" name="Front. Plant Sci.">
        <title>Gene Classification and Mining of Molecular Markers Useful in Red Clover (Trifolium pratense) Breeding.</title>
        <authorList>
            <person name="Istvanek J."/>
            <person name="Dluhosova J."/>
            <person name="Dluhos P."/>
            <person name="Patkova L."/>
            <person name="Nedelnik J."/>
            <person name="Repkova J."/>
        </authorList>
    </citation>
    <scope>NUCLEOTIDE SEQUENCE [LARGE SCALE GENOMIC DNA]</scope>
    <source>
        <strain evidence="2">cv. Tatra</strain>
        <tissue evidence="1">Young leaves</tissue>
    </source>
</reference>
<dbReference type="AlphaFoldDB" id="A0A2K3L279"/>
<dbReference type="InterPro" id="IPR032675">
    <property type="entry name" value="LRR_dom_sf"/>
</dbReference>
<gene>
    <name evidence="1" type="ORF">L195_g028535</name>
</gene>
<reference evidence="1 2" key="1">
    <citation type="journal article" date="2014" name="Am. J. Bot.">
        <title>Genome assembly and annotation for red clover (Trifolium pratense; Fabaceae).</title>
        <authorList>
            <person name="Istvanek J."/>
            <person name="Jaros M."/>
            <person name="Krenek A."/>
            <person name="Repkova J."/>
        </authorList>
    </citation>
    <scope>NUCLEOTIDE SEQUENCE [LARGE SCALE GENOMIC DNA]</scope>
    <source>
        <strain evidence="2">cv. Tatra</strain>
        <tissue evidence="1">Young leaves</tissue>
    </source>
</reference>
<evidence type="ECO:0000313" key="2">
    <source>
        <dbReference type="Proteomes" id="UP000236291"/>
    </source>
</evidence>
<evidence type="ECO:0000313" key="1">
    <source>
        <dbReference type="EMBL" id="PNX72642.1"/>
    </source>
</evidence>
<dbReference type="Proteomes" id="UP000236291">
    <property type="component" value="Unassembled WGS sequence"/>
</dbReference>
<dbReference type="PANTHER" id="PTHR13318:SF106">
    <property type="entry name" value="F-BOX_LRR-REPEAT PROTEIN 2"/>
    <property type="match status" value="1"/>
</dbReference>